<dbReference type="PROSITE" id="PS01036">
    <property type="entry name" value="HSP70_3"/>
    <property type="match status" value="1"/>
</dbReference>
<dbReference type="STRING" id="74649.A0A2P6SKB9"/>
<name>A0A2P6SKB9_ROSCH</name>
<sequence>MDFFKTCMEPVEKRLRDANMDTSSVDDVVLVGGSSRVPKVQELLQNVFKGKELCKGINPDEAVAYGAAIHAAVLSGANQIGKLQNLSLSDVTPLSLGNTRIPVKVNITGTTAYDNQISALFPIYEGESSTTLDNNYLGQFKLADIPPVPRGVAKFDIWFDIDANGILSVSVEDVSTGQKKEITISTIL</sequence>
<dbReference type="GO" id="GO:0140662">
    <property type="term" value="F:ATP-dependent protein folding chaperone"/>
    <property type="evidence" value="ECO:0007669"/>
    <property type="project" value="InterPro"/>
</dbReference>
<evidence type="ECO:0000256" key="1">
    <source>
        <dbReference type="ARBA" id="ARBA00022741"/>
    </source>
</evidence>
<comment type="caution">
    <text evidence="3">The sequence shown here is derived from an EMBL/GenBank/DDBJ whole genome shotgun (WGS) entry which is preliminary data.</text>
</comment>
<keyword evidence="1" id="KW-0547">Nucleotide-binding</keyword>
<evidence type="ECO:0000313" key="4">
    <source>
        <dbReference type="Proteomes" id="UP000238479"/>
    </source>
</evidence>
<dbReference type="EMBL" id="PDCK01000039">
    <property type="protein sequence ID" value="PRQ59120.1"/>
    <property type="molecule type" value="Genomic_DNA"/>
</dbReference>
<dbReference type="InterPro" id="IPR018181">
    <property type="entry name" value="Heat_shock_70_CS"/>
</dbReference>
<dbReference type="SUPFAM" id="SSF100920">
    <property type="entry name" value="Heat shock protein 70kD (HSP70), peptide-binding domain"/>
    <property type="match status" value="1"/>
</dbReference>
<protein>
    <submittedName>
        <fullName evidence="3">Putative Heat shock protein 70 family</fullName>
    </submittedName>
</protein>
<dbReference type="InterPro" id="IPR029047">
    <property type="entry name" value="HSP70_peptide-bd_sf"/>
</dbReference>
<dbReference type="PRINTS" id="PR00301">
    <property type="entry name" value="HEATSHOCK70"/>
</dbReference>
<dbReference type="Pfam" id="PF00012">
    <property type="entry name" value="HSP70"/>
    <property type="match status" value="1"/>
</dbReference>
<dbReference type="GO" id="GO:0005524">
    <property type="term" value="F:ATP binding"/>
    <property type="evidence" value="ECO:0007669"/>
    <property type="project" value="UniProtKB-KW"/>
</dbReference>
<evidence type="ECO:0000256" key="2">
    <source>
        <dbReference type="ARBA" id="ARBA00022840"/>
    </source>
</evidence>
<proteinExistence type="predicted"/>
<dbReference type="SUPFAM" id="SSF53067">
    <property type="entry name" value="Actin-like ATPase domain"/>
    <property type="match status" value="1"/>
</dbReference>
<evidence type="ECO:0000313" key="3">
    <source>
        <dbReference type="EMBL" id="PRQ59120.1"/>
    </source>
</evidence>
<keyword evidence="4" id="KW-1185">Reference proteome</keyword>
<keyword evidence="2" id="KW-0067">ATP-binding</keyword>
<dbReference type="InterPro" id="IPR043129">
    <property type="entry name" value="ATPase_NBD"/>
</dbReference>
<reference evidence="3 4" key="1">
    <citation type="journal article" date="2018" name="Nat. Genet.">
        <title>The Rosa genome provides new insights in the design of modern roses.</title>
        <authorList>
            <person name="Bendahmane M."/>
        </authorList>
    </citation>
    <scope>NUCLEOTIDE SEQUENCE [LARGE SCALE GENOMIC DNA]</scope>
    <source>
        <strain evidence="4">cv. Old Blush</strain>
    </source>
</reference>
<dbReference type="AlphaFoldDB" id="A0A2P6SKB9"/>
<keyword evidence="3" id="KW-0346">Stress response</keyword>
<dbReference type="Proteomes" id="UP000238479">
    <property type="component" value="Chromosome 1"/>
</dbReference>
<dbReference type="Gramene" id="PRQ59120">
    <property type="protein sequence ID" value="PRQ59120"/>
    <property type="gene ID" value="RchiOBHm_Chr1g0366671"/>
</dbReference>
<organism evidence="3 4">
    <name type="scientific">Rosa chinensis</name>
    <name type="common">China rose</name>
    <dbReference type="NCBI Taxonomy" id="74649"/>
    <lineage>
        <taxon>Eukaryota</taxon>
        <taxon>Viridiplantae</taxon>
        <taxon>Streptophyta</taxon>
        <taxon>Embryophyta</taxon>
        <taxon>Tracheophyta</taxon>
        <taxon>Spermatophyta</taxon>
        <taxon>Magnoliopsida</taxon>
        <taxon>eudicotyledons</taxon>
        <taxon>Gunneridae</taxon>
        <taxon>Pentapetalae</taxon>
        <taxon>rosids</taxon>
        <taxon>fabids</taxon>
        <taxon>Rosales</taxon>
        <taxon>Rosaceae</taxon>
        <taxon>Rosoideae</taxon>
        <taxon>Rosoideae incertae sedis</taxon>
        <taxon>Rosa</taxon>
    </lineage>
</organism>
<dbReference type="PANTHER" id="PTHR19375">
    <property type="entry name" value="HEAT SHOCK PROTEIN 70KDA"/>
    <property type="match status" value="1"/>
</dbReference>
<dbReference type="Gene3D" id="2.60.34.10">
    <property type="entry name" value="Substrate Binding Domain Of DNAk, Chain A, domain 1"/>
    <property type="match status" value="1"/>
</dbReference>
<dbReference type="InterPro" id="IPR013126">
    <property type="entry name" value="Hsp_70_fam"/>
</dbReference>
<gene>
    <name evidence="3" type="ORF">RchiOBHm_Chr1g0366671</name>
</gene>
<accession>A0A2P6SKB9</accession>
<dbReference type="Gene3D" id="3.30.420.40">
    <property type="match status" value="2"/>
</dbReference>